<protein>
    <submittedName>
        <fullName evidence="1">Uncharacterized protein</fullName>
    </submittedName>
</protein>
<proteinExistence type="predicted"/>
<keyword evidence="2" id="KW-1185">Reference proteome</keyword>
<dbReference type="SUPFAM" id="SSF55044">
    <property type="entry name" value="TRADD, N-terminal domain"/>
    <property type="match status" value="1"/>
</dbReference>
<reference evidence="1" key="2">
    <citation type="submission" date="2025-09" db="UniProtKB">
        <authorList>
            <consortium name="Ensembl"/>
        </authorList>
    </citation>
    <scope>IDENTIFICATION</scope>
</reference>
<evidence type="ECO:0000313" key="2">
    <source>
        <dbReference type="Proteomes" id="UP000694523"/>
    </source>
</evidence>
<dbReference type="PANTHER" id="PTHR14913:SF0">
    <property type="entry name" value="TUMOR NECROSIS FACTOR RECEPTOR TYPE 1-ASSOCIATED DEATH DOMAIN PROTEIN"/>
    <property type="match status" value="1"/>
</dbReference>
<evidence type="ECO:0000313" key="1">
    <source>
        <dbReference type="Ensembl" id="ENSNMLP00000007515.1"/>
    </source>
</evidence>
<organism evidence="1 2">
    <name type="scientific">Neogobius melanostomus</name>
    <name type="common">round goby</name>
    <dbReference type="NCBI Taxonomy" id="47308"/>
    <lineage>
        <taxon>Eukaryota</taxon>
        <taxon>Metazoa</taxon>
        <taxon>Chordata</taxon>
        <taxon>Craniata</taxon>
        <taxon>Vertebrata</taxon>
        <taxon>Euteleostomi</taxon>
        <taxon>Actinopterygii</taxon>
        <taxon>Neopterygii</taxon>
        <taxon>Teleostei</taxon>
        <taxon>Neoteleostei</taxon>
        <taxon>Acanthomorphata</taxon>
        <taxon>Gobiaria</taxon>
        <taxon>Gobiiformes</taxon>
        <taxon>Gobioidei</taxon>
        <taxon>Gobiidae</taxon>
        <taxon>Benthophilinae</taxon>
        <taxon>Neogobiini</taxon>
        <taxon>Neogobius</taxon>
    </lineage>
</organism>
<dbReference type="AlphaFoldDB" id="A0A8C6SJC2"/>
<dbReference type="Proteomes" id="UP000694523">
    <property type="component" value="Unplaced"/>
</dbReference>
<dbReference type="PANTHER" id="PTHR14913">
    <property type="entry name" value="TUMOR NECROSIS FACTOR RECEPTOR TYPE 1-ASSOCIATED DEATH DOMAIN PROTEIN"/>
    <property type="match status" value="1"/>
</dbReference>
<dbReference type="GO" id="GO:0005068">
    <property type="term" value="F:transmembrane receptor protein tyrosine kinase adaptor activity"/>
    <property type="evidence" value="ECO:0007669"/>
    <property type="project" value="TreeGrafter"/>
</dbReference>
<dbReference type="Gene3D" id="3.30.70.680">
    <property type="entry name" value="TRADD, N-terminal domain"/>
    <property type="match status" value="1"/>
</dbReference>
<accession>A0A8C6SJC2</accession>
<dbReference type="InterPro" id="IPR035712">
    <property type="entry name" value="TRADD"/>
</dbReference>
<dbReference type="GO" id="GO:0043123">
    <property type="term" value="P:positive regulation of canonical NF-kappaB signal transduction"/>
    <property type="evidence" value="ECO:0007669"/>
    <property type="project" value="InterPro"/>
</dbReference>
<dbReference type="GO" id="GO:0097191">
    <property type="term" value="P:extrinsic apoptotic signaling pathway"/>
    <property type="evidence" value="ECO:0007669"/>
    <property type="project" value="TreeGrafter"/>
</dbReference>
<reference evidence="1" key="1">
    <citation type="submission" date="2025-08" db="UniProtKB">
        <authorList>
            <consortium name="Ensembl"/>
        </authorList>
    </citation>
    <scope>IDENTIFICATION</scope>
</reference>
<dbReference type="Ensembl" id="ENSNMLT00000008555.1">
    <property type="protein sequence ID" value="ENSNMLP00000007515.1"/>
    <property type="gene ID" value="ENSNMLG00000005407.1"/>
</dbReference>
<dbReference type="GO" id="GO:0002947">
    <property type="term" value="C:tumor necrosis factor receptor superfamily complex"/>
    <property type="evidence" value="ECO:0007669"/>
    <property type="project" value="TreeGrafter"/>
</dbReference>
<name>A0A8C6SJC2_9GOBI</name>
<sequence>MFCGNADKSVSCRPWTGSAVLFLQSLCTGVNLLSLYKDSKGKFIVLKVIKLTLSDSAGGLAGYEILKVHDGDPFLGVDIKTRPSQGLQGQVFLPRISCGIPGRQHHSTPIPNRPQKITPAFQTQQQQPIGFGQVEHFGSCHQEWNGNFPHRRPQAFIPPIIHGHPHIGAHPHSQPPLLSYPPSGPQVTAEPMATCWHVNFHIEVKHPLHRSNPKSE</sequence>
<dbReference type="InterPro" id="IPR036729">
    <property type="entry name" value="TRADD_N_sf"/>
</dbReference>